<accession>A0A1A3NUC5</accession>
<evidence type="ECO:0008006" key="3">
    <source>
        <dbReference type="Google" id="ProtNLM"/>
    </source>
</evidence>
<dbReference type="EMBL" id="LZLR01000043">
    <property type="protein sequence ID" value="OBK25556.1"/>
    <property type="molecule type" value="Genomic_DNA"/>
</dbReference>
<organism evidence="1 2">
    <name type="scientific">Mycobacterium asiaticum</name>
    <dbReference type="NCBI Taxonomy" id="1790"/>
    <lineage>
        <taxon>Bacteria</taxon>
        <taxon>Bacillati</taxon>
        <taxon>Actinomycetota</taxon>
        <taxon>Actinomycetes</taxon>
        <taxon>Mycobacteriales</taxon>
        <taxon>Mycobacteriaceae</taxon>
        <taxon>Mycobacterium</taxon>
    </lineage>
</organism>
<dbReference type="RefSeq" id="WP_065034276.1">
    <property type="nucleotide sequence ID" value="NZ_LZLR01000043.1"/>
</dbReference>
<dbReference type="Pfam" id="PF10774">
    <property type="entry name" value="DUF4226"/>
    <property type="match status" value="1"/>
</dbReference>
<dbReference type="OrthoDB" id="4640076at2"/>
<dbReference type="AlphaFoldDB" id="A0A1A3NUC5"/>
<name>A0A1A3NUC5_MYCAS</name>
<dbReference type="Proteomes" id="UP000093819">
    <property type="component" value="Unassembled WGS sequence"/>
</dbReference>
<gene>
    <name evidence="1" type="ORF">A5635_15465</name>
</gene>
<evidence type="ECO:0000313" key="2">
    <source>
        <dbReference type="Proteomes" id="UP000093819"/>
    </source>
</evidence>
<evidence type="ECO:0000313" key="1">
    <source>
        <dbReference type="EMBL" id="OBK25556.1"/>
    </source>
</evidence>
<protein>
    <recommendedName>
        <fullName evidence="3">DUF4226 domain-containing protein</fullName>
    </recommendedName>
</protein>
<dbReference type="InterPro" id="IPR019710">
    <property type="entry name" value="DUF4226"/>
</dbReference>
<proteinExistence type="predicted"/>
<comment type="caution">
    <text evidence="1">The sequence shown here is derived from an EMBL/GenBank/DDBJ whole genome shotgun (WGS) entry which is preliminary data.</text>
</comment>
<sequence>MSESIGSPMAAFRERQNVLAGKYSASAEADRALSEVLSSAHQTMLDSIRRLDAIAAEIERAQQAKLAADTPLGSREYQRFLVDKQREIAAIVTNAREISHAKSLVLHDLQDRYRG</sequence>
<reference evidence="1 2" key="1">
    <citation type="submission" date="2016-06" db="EMBL/GenBank/DDBJ databases">
        <authorList>
            <person name="Kjaerup R.B."/>
            <person name="Dalgaard T.S."/>
            <person name="Juul-Madsen H.R."/>
        </authorList>
    </citation>
    <scope>NUCLEOTIDE SEQUENCE [LARGE SCALE GENOMIC DNA]</scope>
    <source>
        <strain evidence="1 2">1245335.1</strain>
    </source>
</reference>